<sequence length="205" mass="21672">MLAPAIASFRPVPRRRLGGIVVALLLAGCAAPRASGPLPAYSPPASGPDATLLVRVTQAGSRYVVSAFQQPVSCSGRRQITAGTEHEPERVSTRIAADRLQTVAVYFESADHRRACEVLLSFEPARGHTYLMRNQMDGQQCGADIAEVGAGGSGRAVPSLQRQRRGQNLADDACQPLTSTTLPGTARPQGGAASLDDYRDLLPKP</sequence>
<dbReference type="AlphaFoldDB" id="A0A848GUY5"/>
<gene>
    <name evidence="2" type="ORF">HHL11_01660</name>
</gene>
<comment type="caution">
    <text evidence="2">The sequence shown here is derived from an EMBL/GenBank/DDBJ whole genome shotgun (WGS) entry which is preliminary data.</text>
</comment>
<evidence type="ECO:0000313" key="2">
    <source>
        <dbReference type="EMBL" id="NML42436.1"/>
    </source>
</evidence>
<feature type="compositionally biased region" description="Basic and acidic residues" evidence="1">
    <location>
        <begin position="196"/>
        <end position="205"/>
    </location>
</feature>
<proteinExistence type="predicted"/>
<reference evidence="2 3" key="1">
    <citation type="submission" date="2020-04" db="EMBL/GenBank/DDBJ databases">
        <title>Ramlibacter sp. G-1-2-2 isolated from soil.</title>
        <authorList>
            <person name="Dahal R.H."/>
        </authorList>
    </citation>
    <scope>NUCLEOTIDE SEQUENCE [LARGE SCALE GENOMIC DNA]</scope>
    <source>
        <strain evidence="2 3">G-1-2-2</strain>
    </source>
</reference>
<keyword evidence="3" id="KW-1185">Reference proteome</keyword>
<dbReference type="Proteomes" id="UP000541185">
    <property type="component" value="Unassembled WGS sequence"/>
</dbReference>
<accession>A0A848GUY5</accession>
<dbReference type="RefSeq" id="WP_169416645.1">
    <property type="nucleotide sequence ID" value="NZ_JABBFX010000001.1"/>
</dbReference>
<evidence type="ECO:0000313" key="3">
    <source>
        <dbReference type="Proteomes" id="UP000541185"/>
    </source>
</evidence>
<name>A0A848GUY5_9BURK</name>
<evidence type="ECO:0000256" key="1">
    <source>
        <dbReference type="SAM" id="MobiDB-lite"/>
    </source>
</evidence>
<organism evidence="2 3">
    <name type="scientific">Ramlibacter agri</name>
    <dbReference type="NCBI Taxonomy" id="2728837"/>
    <lineage>
        <taxon>Bacteria</taxon>
        <taxon>Pseudomonadati</taxon>
        <taxon>Pseudomonadota</taxon>
        <taxon>Betaproteobacteria</taxon>
        <taxon>Burkholderiales</taxon>
        <taxon>Comamonadaceae</taxon>
        <taxon>Ramlibacter</taxon>
    </lineage>
</organism>
<dbReference type="EMBL" id="JABBFX010000001">
    <property type="protein sequence ID" value="NML42436.1"/>
    <property type="molecule type" value="Genomic_DNA"/>
</dbReference>
<protein>
    <submittedName>
        <fullName evidence="2">Uncharacterized protein</fullName>
    </submittedName>
</protein>
<feature type="region of interest" description="Disordered" evidence="1">
    <location>
        <begin position="152"/>
        <end position="205"/>
    </location>
</feature>